<dbReference type="AlphaFoldDB" id="A0A438DM65"/>
<dbReference type="CDD" id="cd07783">
    <property type="entry name" value="ASKHA_NBD_FGGY_SePSK_AtXK1-like"/>
    <property type="match status" value="1"/>
</dbReference>
<evidence type="ECO:0000256" key="3">
    <source>
        <dbReference type="ARBA" id="ARBA00022679"/>
    </source>
</evidence>
<dbReference type="GO" id="GO:0005524">
    <property type="term" value="F:ATP binding"/>
    <property type="evidence" value="ECO:0007669"/>
    <property type="project" value="UniProtKB-KW"/>
</dbReference>
<name>A0A438DM65_VITVI</name>
<evidence type="ECO:0000256" key="7">
    <source>
        <dbReference type="ARBA" id="ARBA00051146"/>
    </source>
</evidence>
<reference evidence="11 12" key="1">
    <citation type="journal article" date="2018" name="PLoS Genet.">
        <title>Population sequencing reveals clonal diversity and ancestral inbreeding in the grapevine cultivar Chardonnay.</title>
        <authorList>
            <person name="Roach M.J."/>
            <person name="Johnson D.L."/>
            <person name="Bohlmann J."/>
            <person name="van Vuuren H.J."/>
            <person name="Jones S.J."/>
            <person name="Pretorius I.S."/>
            <person name="Schmidt S.A."/>
            <person name="Borneman A.R."/>
        </authorList>
    </citation>
    <scope>NUCLEOTIDE SEQUENCE [LARGE SCALE GENOMIC DNA]</scope>
    <source>
        <strain evidence="12">cv. Chardonnay</strain>
        <tissue evidence="11">Leaf</tissue>
    </source>
</reference>
<feature type="domain" description="Carbohydrate kinase FGGY C-terminal" evidence="10">
    <location>
        <begin position="353"/>
        <end position="500"/>
    </location>
</feature>
<proteinExistence type="inferred from homology"/>
<dbReference type="SUPFAM" id="SSF53067">
    <property type="entry name" value="Actin-like ATPase domain"/>
    <property type="match status" value="2"/>
</dbReference>
<dbReference type="GO" id="GO:0019150">
    <property type="term" value="F:D-ribulokinase activity"/>
    <property type="evidence" value="ECO:0007669"/>
    <property type="project" value="UniProtKB-EC"/>
</dbReference>
<dbReference type="InterPro" id="IPR018485">
    <property type="entry name" value="FGGY_C"/>
</dbReference>
<evidence type="ECO:0000256" key="8">
    <source>
        <dbReference type="ARBA" id="ARBA00066370"/>
    </source>
</evidence>
<dbReference type="FunFam" id="3.30.420.40:FF:000180">
    <property type="entry name" value="D-ribulose kinase isoform X1"/>
    <property type="match status" value="1"/>
</dbReference>
<comment type="cofactor">
    <cofactor evidence="1">
        <name>a divalent metal cation</name>
        <dbReference type="ChEBI" id="CHEBI:60240"/>
    </cofactor>
</comment>
<gene>
    <name evidence="11" type="ORF">CK203_072850</name>
</gene>
<evidence type="ECO:0000256" key="9">
    <source>
        <dbReference type="ARBA" id="ARBA00072590"/>
    </source>
</evidence>
<dbReference type="EC" id="2.7.1.47" evidence="8"/>
<evidence type="ECO:0000313" key="11">
    <source>
        <dbReference type="EMBL" id="RVW36546.1"/>
    </source>
</evidence>
<dbReference type="InterPro" id="IPR043129">
    <property type="entry name" value="ATPase_NBD"/>
</dbReference>
<evidence type="ECO:0000256" key="1">
    <source>
        <dbReference type="ARBA" id="ARBA00001968"/>
    </source>
</evidence>
<keyword evidence="3" id="KW-0808">Transferase</keyword>
<evidence type="ECO:0000256" key="6">
    <source>
        <dbReference type="ARBA" id="ARBA00022840"/>
    </source>
</evidence>
<comment type="catalytic activity">
    <reaction evidence="7">
        <text>D-ribulose + ATP = D-ribulose 5-phosphate + ADP + H(+)</text>
        <dbReference type="Rhea" id="RHEA:17601"/>
        <dbReference type="ChEBI" id="CHEBI:15378"/>
        <dbReference type="ChEBI" id="CHEBI:17173"/>
        <dbReference type="ChEBI" id="CHEBI:30616"/>
        <dbReference type="ChEBI" id="CHEBI:58121"/>
        <dbReference type="ChEBI" id="CHEBI:456216"/>
        <dbReference type="EC" id="2.7.1.47"/>
    </reaction>
</comment>
<comment type="caution">
    <text evidence="11">The sequence shown here is derived from an EMBL/GenBank/DDBJ whole genome shotgun (WGS) entry which is preliminary data.</text>
</comment>
<keyword evidence="5" id="KW-0418">Kinase</keyword>
<keyword evidence="4" id="KW-0547">Nucleotide-binding</keyword>
<evidence type="ECO:0000256" key="2">
    <source>
        <dbReference type="ARBA" id="ARBA00009156"/>
    </source>
</evidence>
<evidence type="ECO:0000256" key="4">
    <source>
        <dbReference type="ARBA" id="ARBA00022741"/>
    </source>
</evidence>
<comment type="similarity">
    <text evidence="2">Belongs to the FGGY kinase family.</text>
</comment>
<protein>
    <recommendedName>
        <fullName evidence="9">D-ribulose kinase</fullName>
        <ecNumber evidence="8">2.7.1.47</ecNumber>
    </recommendedName>
</protein>
<dbReference type="PANTHER" id="PTHR10196:SF80">
    <property type="entry name" value="D-RIBULOSE KINASE"/>
    <property type="match status" value="1"/>
</dbReference>
<organism evidence="11 12">
    <name type="scientific">Vitis vinifera</name>
    <name type="common">Grape</name>
    <dbReference type="NCBI Taxonomy" id="29760"/>
    <lineage>
        <taxon>Eukaryota</taxon>
        <taxon>Viridiplantae</taxon>
        <taxon>Streptophyta</taxon>
        <taxon>Embryophyta</taxon>
        <taxon>Tracheophyta</taxon>
        <taxon>Spermatophyta</taxon>
        <taxon>Magnoliopsida</taxon>
        <taxon>eudicotyledons</taxon>
        <taxon>Gunneridae</taxon>
        <taxon>Pentapetalae</taxon>
        <taxon>rosids</taxon>
        <taxon>Vitales</taxon>
        <taxon>Vitaceae</taxon>
        <taxon>Viteae</taxon>
        <taxon>Vitis</taxon>
    </lineage>
</organism>
<evidence type="ECO:0000256" key="5">
    <source>
        <dbReference type="ARBA" id="ARBA00022777"/>
    </source>
</evidence>
<dbReference type="Gene3D" id="3.30.420.40">
    <property type="match status" value="2"/>
</dbReference>
<evidence type="ECO:0000259" key="10">
    <source>
        <dbReference type="Pfam" id="PF02782"/>
    </source>
</evidence>
<dbReference type="Pfam" id="PF02782">
    <property type="entry name" value="FGGY_C"/>
    <property type="match status" value="1"/>
</dbReference>
<dbReference type="PANTHER" id="PTHR10196">
    <property type="entry name" value="SUGAR KINASE"/>
    <property type="match status" value="1"/>
</dbReference>
<accession>A0A438DM65</accession>
<sequence>MMMNPGSNKDDGEVSGQVGHRLYLGMDFGTSGARFVLIDKQGTIQAQGKREYPLLYMIREYFNVKVEFMVNFGVPCTVAGSILRKLRCLFLLSRKSEETMDWVSSWKMTLFSLLEDVPVSLRPLIASISIDGTSATTMIIDSTTGEPLWRPFLYNESCPDALPIVKSIAPANHTVCSGSSTLCKLVSWWNSDDSNKEHALLLHQADWLLWLLHGKLGISDYNNALKVGYDPEHDSYPSWLLSQPYSRVLPSVKAPGASIGYLQEDIRTQFVKFVRSLAGLSLRSMALRLSVAPIPGFPKDCVVCTGTTDSIAAFLAARATQPGKAVTSLGSTLAIKLLSTSRIEDARFGVYSHRLDDKWLVGGASNTGGAVLRQIFTDEQLEKLSEQINPMEASPLDYYPLHAVGERFPVADPKMVPRLQPRPESDVEYLHGILESIARIEAKAYSLLKDMGATQADEVFTAGGGAKNRTWAKIRERVLGLPVSRAIQTEAAYGAALLALKGAQRDIDIP</sequence>
<dbReference type="EMBL" id="QGNW01001568">
    <property type="protein sequence ID" value="RVW36546.1"/>
    <property type="molecule type" value="Genomic_DNA"/>
</dbReference>
<keyword evidence="6" id="KW-0067">ATP-binding</keyword>
<dbReference type="Proteomes" id="UP000288805">
    <property type="component" value="Unassembled WGS sequence"/>
</dbReference>
<evidence type="ECO:0000313" key="12">
    <source>
        <dbReference type="Proteomes" id="UP000288805"/>
    </source>
</evidence>